<keyword evidence="3" id="KW-0653">Protein transport</keyword>
<dbReference type="PANTHER" id="PTHR30531:SF12">
    <property type="entry name" value="FLAGELLAR BIOSYNTHETIC PROTEIN FLHB"/>
    <property type="match status" value="1"/>
</dbReference>
<evidence type="ECO:0000256" key="1">
    <source>
        <dbReference type="ARBA" id="ARBA00021622"/>
    </source>
</evidence>
<feature type="transmembrane region" description="Helical" evidence="4">
    <location>
        <begin position="38"/>
        <end position="60"/>
    </location>
</feature>
<dbReference type="GO" id="GO:0005886">
    <property type="term" value="C:plasma membrane"/>
    <property type="evidence" value="ECO:0007669"/>
    <property type="project" value="TreeGrafter"/>
</dbReference>
<keyword evidence="4" id="KW-0472">Membrane</keyword>
<keyword evidence="3" id="KW-1006">Bacterial flagellum protein export</keyword>
<feature type="transmembrane region" description="Helical" evidence="4">
    <location>
        <begin position="80"/>
        <end position="102"/>
    </location>
</feature>
<organism evidence="5 6">
    <name type="scientific">Erwinia psidii</name>
    <dbReference type="NCBI Taxonomy" id="69224"/>
    <lineage>
        <taxon>Bacteria</taxon>
        <taxon>Pseudomonadati</taxon>
        <taxon>Pseudomonadota</taxon>
        <taxon>Gammaproteobacteria</taxon>
        <taxon>Enterobacterales</taxon>
        <taxon>Erwiniaceae</taxon>
        <taxon>Erwinia</taxon>
    </lineage>
</organism>
<keyword evidence="4" id="KW-1133">Transmembrane helix</keyword>
<dbReference type="GO" id="GO:0009306">
    <property type="term" value="P:protein secretion"/>
    <property type="evidence" value="ECO:0007669"/>
    <property type="project" value="InterPro"/>
</dbReference>
<protein>
    <recommendedName>
        <fullName evidence="1">Flagellar biosynthetic protein FlhB</fullName>
    </recommendedName>
</protein>
<reference evidence="5 6" key="1">
    <citation type="submission" date="2018-10" db="EMBL/GenBank/DDBJ databases">
        <title>Draft genome sequence for the type isolate of Erwinia psidii, agent causal of bacterial blight in guava (Psidium guajava) and wilt and die-back of Eucalyptus spp.</title>
        <authorList>
            <person name="Hermenegildo P.S."/>
            <person name="Santos S.A."/>
            <person name="Guimaraes L.M.S."/>
            <person name="Vidigal P.M.P."/>
            <person name="Pereira I.C."/>
            <person name="Badel J.L."/>
            <person name="Alfenas-Zerbini P."/>
            <person name="Ferreira M.A.S.V."/>
            <person name="Alfenas A.C."/>
        </authorList>
    </citation>
    <scope>NUCLEOTIDE SEQUENCE [LARGE SCALE GENOMIC DNA]</scope>
    <source>
        <strain evidence="5 6">IBSBF 435</strain>
    </source>
</reference>
<dbReference type="AlphaFoldDB" id="A0A3N6SLC4"/>
<gene>
    <name evidence="5" type="ORF">EB241_09765</name>
</gene>
<dbReference type="RefSeq" id="WP_124232950.1">
    <property type="nucleotide sequence ID" value="NZ_RHHM01000006.1"/>
</dbReference>
<dbReference type="InterPro" id="IPR006135">
    <property type="entry name" value="T3SS_substrate_exporter"/>
</dbReference>
<dbReference type="Proteomes" id="UP000279457">
    <property type="component" value="Unassembled WGS sequence"/>
</dbReference>
<comment type="caution">
    <text evidence="5">The sequence shown here is derived from an EMBL/GenBank/DDBJ whole genome shotgun (WGS) entry which is preliminary data.</text>
</comment>
<keyword evidence="2" id="KW-1005">Bacterial flagellum biogenesis</keyword>
<evidence type="ECO:0000256" key="4">
    <source>
        <dbReference type="SAM" id="Phobius"/>
    </source>
</evidence>
<keyword evidence="3" id="KW-0813">Transport</keyword>
<dbReference type="GO" id="GO:0044781">
    <property type="term" value="P:bacterial-type flagellum organization"/>
    <property type="evidence" value="ECO:0007669"/>
    <property type="project" value="UniProtKB-KW"/>
</dbReference>
<sequence length="225" mass="25774">MLLINNKSKKNRVRKLKKLREYEDISHPKNMRLAVGRITCLLVLIAFTPWYHGVVCRSLIAIRQLAFHIHEAGSLHKFTQLIALMVLKVSLSLVVILLASALSHRLPDGWIFIARRIPPGVRKCNPLTYIKHLTNSQRVAAMLKVLLKCALLLVITGIMLQQKVPLLLSLESYFLNHAIIAVMLQFTEIMQRFIMIIALFALLDIPLNQFMFFKKAPAGQRNLYE</sequence>
<keyword evidence="6" id="KW-1185">Reference proteome</keyword>
<dbReference type="EMBL" id="RHHM01000006">
    <property type="protein sequence ID" value="RQM38496.1"/>
    <property type="molecule type" value="Genomic_DNA"/>
</dbReference>
<evidence type="ECO:0000313" key="6">
    <source>
        <dbReference type="Proteomes" id="UP000279457"/>
    </source>
</evidence>
<proteinExistence type="predicted"/>
<evidence type="ECO:0000256" key="3">
    <source>
        <dbReference type="ARBA" id="ARBA00023225"/>
    </source>
</evidence>
<name>A0A3N6SLC4_9GAMM</name>
<dbReference type="OrthoDB" id="9948446at2"/>
<keyword evidence="4" id="KW-0812">Transmembrane</keyword>
<feature type="transmembrane region" description="Helical" evidence="4">
    <location>
        <begin position="141"/>
        <end position="160"/>
    </location>
</feature>
<evidence type="ECO:0000313" key="5">
    <source>
        <dbReference type="EMBL" id="RQM38496.1"/>
    </source>
</evidence>
<accession>A0A3N6SLC4</accession>
<dbReference type="Pfam" id="PF01312">
    <property type="entry name" value="Bac_export_2"/>
    <property type="match status" value="1"/>
</dbReference>
<evidence type="ECO:0000256" key="2">
    <source>
        <dbReference type="ARBA" id="ARBA00022795"/>
    </source>
</evidence>
<dbReference type="PANTHER" id="PTHR30531">
    <property type="entry name" value="FLAGELLAR BIOSYNTHETIC PROTEIN FLHB"/>
    <property type="match status" value="1"/>
</dbReference>